<protein>
    <submittedName>
        <fullName evidence="12">Glucanase</fullName>
    </submittedName>
</protein>
<organism evidence="12 13">
    <name type="scientific">Oryza sativa subsp. japonica</name>
    <name type="common">Rice</name>
    <dbReference type="NCBI Taxonomy" id="39947"/>
    <lineage>
        <taxon>Eukaryota</taxon>
        <taxon>Viridiplantae</taxon>
        <taxon>Streptophyta</taxon>
        <taxon>Embryophyta</taxon>
        <taxon>Tracheophyta</taxon>
        <taxon>Spermatophyta</taxon>
        <taxon>Magnoliopsida</taxon>
        <taxon>Liliopsida</taxon>
        <taxon>Poales</taxon>
        <taxon>Poaceae</taxon>
        <taxon>BOP clade</taxon>
        <taxon>Oryzoideae</taxon>
        <taxon>Oryzeae</taxon>
        <taxon>Oryzinae</taxon>
        <taxon>Oryza</taxon>
        <taxon>Oryza sativa</taxon>
    </lineage>
</organism>
<reference evidence="13" key="2">
    <citation type="journal article" date="2008" name="Nucleic Acids Res.">
        <title>The rice annotation project database (RAP-DB): 2008 update.</title>
        <authorList>
            <consortium name="The rice annotation project (RAP)"/>
        </authorList>
    </citation>
    <scope>GENOME REANNOTATION</scope>
    <source>
        <strain evidence="13">cv. Nipponbare</strain>
    </source>
</reference>
<dbReference type="GO" id="GO:0009506">
    <property type="term" value="C:plasmodesma"/>
    <property type="evidence" value="ECO:0007669"/>
    <property type="project" value="UniProtKB-ARBA"/>
</dbReference>
<dbReference type="InterPro" id="IPR012946">
    <property type="entry name" value="X8"/>
</dbReference>
<dbReference type="GO" id="GO:0005886">
    <property type="term" value="C:plasma membrane"/>
    <property type="evidence" value="ECO:0007669"/>
    <property type="project" value="UniProtKB-SubCell"/>
</dbReference>
<evidence type="ECO:0000256" key="9">
    <source>
        <dbReference type="SAM" id="Phobius"/>
    </source>
</evidence>
<evidence type="ECO:0000313" key="13">
    <source>
        <dbReference type="Proteomes" id="UP000000763"/>
    </source>
</evidence>
<dbReference type="Proteomes" id="UP000000763">
    <property type="component" value="Chromosome 3"/>
</dbReference>
<dbReference type="InterPro" id="IPR044788">
    <property type="entry name" value="X8_dom_prot"/>
</dbReference>
<evidence type="ECO:0000256" key="8">
    <source>
        <dbReference type="SAM" id="MobiDB-lite"/>
    </source>
</evidence>
<keyword evidence="4 10" id="KW-0732">Signal</keyword>
<dbReference type="PANTHER" id="PTHR31044">
    <property type="entry name" value="BETA-1,3 GLUCANASE"/>
    <property type="match status" value="1"/>
</dbReference>
<dbReference type="FunFam" id="1.20.58.1040:FF:000001">
    <property type="entry name" value="Glucan endo-1,3-beta-glucosidase 4"/>
    <property type="match status" value="1"/>
</dbReference>
<evidence type="ECO:0000259" key="11">
    <source>
        <dbReference type="SMART" id="SM00768"/>
    </source>
</evidence>
<keyword evidence="3" id="KW-0449">Lipoprotein</keyword>
<evidence type="ECO:0000256" key="6">
    <source>
        <dbReference type="ARBA" id="ARBA00023157"/>
    </source>
</evidence>
<feature type="region of interest" description="Disordered" evidence="8">
    <location>
        <begin position="246"/>
        <end position="266"/>
    </location>
</feature>
<evidence type="ECO:0000313" key="12">
    <source>
        <dbReference type="EMBL" id="AAR88597.1"/>
    </source>
</evidence>
<dbReference type="SMART" id="SM00768">
    <property type="entry name" value="X8"/>
    <property type="match status" value="1"/>
</dbReference>
<feature type="signal peptide" evidence="10">
    <location>
        <begin position="1"/>
        <end position="27"/>
    </location>
</feature>
<evidence type="ECO:0000256" key="5">
    <source>
        <dbReference type="ARBA" id="ARBA00023136"/>
    </source>
</evidence>
<dbReference type="AlphaFoldDB" id="Q75LH8"/>
<accession>Q75LH8</accession>
<sequence length="594" mass="61237">MATSWSVAFTIFFSCILLLETISSSVASLDCSYGSAQVKILSSSVVSEQQNVYLFLKPFQSTRSCSARRLAGEFVNGVVVPNLRLNVTGVVVTANERQLGALRCTLESVQAELAVAGLGRSVKVSPELSLPSLRAMAKCRRRGEKHWRRVMEFVRRSGSFVVVEMGAEEKADLAVADVAAAFEEGVGVAFRISGRAARSAAEMARLIGDADKGRRWTGVLAEVASPSPRRELAAAARTTARDVFAPVTNPTTTPATNPVTVPATNPAMNPVTPGIVTVPSTNPATGYSNNPNLPPLYPEPTPVTMPDPTTTTTPTPFMNPVTAPTMPSPVTNPATTPAVTNPTTMPYPYPPQQGGVMPTTPTYQPPATMPAAGGQTWCVAKAGLMDAALQSGLDYACGMGGADCTAIQPMGACYNPNTLQAHASYAFNSYFQRNPSPASCDFGGAGMLVNINPTCITDRITLNDSCRFRNLLVSGIISRDLNVCSYGAGYSPGVTGTVPVGGGAGAGAGVGVGVTPMGPAVGGTGGAGVTPMGPAVGGGSGSTVLNANSPGGNSMYGSDSNPTSLTGAAAAALSSGWVLCLVWIFTFAYVKEKV</sequence>
<keyword evidence="6" id="KW-1015">Disulfide bond</keyword>
<keyword evidence="9" id="KW-0812">Transmembrane</keyword>
<dbReference type="GO" id="GO:0098552">
    <property type="term" value="C:side of membrane"/>
    <property type="evidence" value="ECO:0007669"/>
    <property type="project" value="UniProtKB-KW"/>
</dbReference>
<evidence type="ECO:0000256" key="1">
    <source>
        <dbReference type="ARBA" id="ARBA00004609"/>
    </source>
</evidence>
<keyword evidence="2" id="KW-1003">Cell membrane</keyword>
<evidence type="ECO:0000256" key="2">
    <source>
        <dbReference type="ARBA" id="ARBA00022475"/>
    </source>
</evidence>
<evidence type="ECO:0000256" key="4">
    <source>
        <dbReference type="ARBA" id="ARBA00022729"/>
    </source>
</evidence>
<keyword evidence="9" id="KW-1133">Transmembrane helix</keyword>
<evidence type="ECO:0000256" key="10">
    <source>
        <dbReference type="SAM" id="SignalP"/>
    </source>
</evidence>
<proteinExistence type="predicted"/>
<gene>
    <name evidence="12" type="primary">OSJNBa0096I06.29</name>
</gene>
<dbReference type="Pfam" id="PF07983">
    <property type="entry name" value="X8"/>
    <property type="match status" value="1"/>
</dbReference>
<comment type="subcellular location">
    <subcellularLocation>
        <location evidence="1">Cell membrane</location>
        <topology evidence="1">Lipid-anchor</topology>
        <topology evidence="1">GPI-anchor</topology>
    </subcellularLocation>
</comment>
<reference evidence="13" key="1">
    <citation type="journal article" date="2005" name="Nature">
        <title>The map-based sequence of the rice genome.</title>
        <authorList>
            <consortium name="International rice genome sequencing project (IRGSP)"/>
            <person name="Matsumoto T."/>
            <person name="Wu J."/>
            <person name="Kanamori H."/>
            <person name="Katayose Y."/>
            <person name="Fujisawa M."/>
            <person name="Namiki N."/>
            <person name="Mizuno H."/>
            <person name="Yamamoto K."/>
            <person name="Antonio B.A."/>
            <person name="Baba T."/>
            <person name="Sakata K."/>
            <person name="Nagamura Y."/>
            <person name="Aoki H."/>
            <person name="Arikawa K."/>
            <person name="Arita K."/>
            <person name="Bito T."/>
            <person name="Chiden Y."/>
            <person name="Fujitsuka N."/>
            <person name="Fukunaka R."/>
            <person name="Hamada M."/>
            <person name="Harada C."/>
            <person name="Hayashi A."/>
            <person name="Hijishita S."/>
            <person name="Honda M."/>
            <person name="Hosokawa S."/>
            <person name="Ichikawa Y."/>
            <person name="Idonuma A."/>
            <person name="Iijima M."/>
            <person name="Ikeda M."/>
            <person name="Ikeno M."/>
            <person name="Ito K."/>
            <person name="Ito S."/>
            <person name="Ito T."/>
            <person name="Ito Y."/>
            <person name="Ito Y."/>
            <person name="Iwabuchi A."/>
            <person name="Kamiya K."/>
            <person name="Karasawa W."/>
            <person name="Kurita K."/>
            <person name="Katagiri S."/>
            <person name="Kikuta A."/>
            <person name="Kobayashi H."/>
            <person name="Kobayashi N."/>
            <person name="Machita K."/>
            <person name="Maehara T."/>
            <person name="Masukawa M."/>
            <person name="Mizubayashi T."/>
            <person name="Mukai Y."/>
            <person name="Nagasaki H."/>
            <person name="Nagata Y."/>
            <person name="Naito S."/>
            <person name="Nakashima M."/>
            <person name="Nakama Y."/>
            <person name="Nakamichi Y."/>
            <person name="Nakamura M."/>
            <person name="Meguro A."/>
            <person name="Negishi M."/>
            <person name="Ohta I."/>
            <person name="Ohta T."/>
            <person name="Okamoto M."/>
            <person name="Ono N."/>
            <person name="Saji S."/>
            <person name="Sakaguchi M."/>
            <person name="Sakai K."/>
            <person name="Shibata M."/>
            <person name="Shimokawa T."/>
            <person name="Song J."/>
            <person name="Takazaki Y."/>
            <person name="Terasawa K."/>
            <person name="Tsugane M."/>
            <person name="Tsuji K."/>
            <person name="Ueda S."/>
            <person name="Waki K."/>
            <person name="Yamagata H."/>
            <person name="Yamamoto M."/>
            <person name="Yamamoto S."/>
            <person name="Yamane H."/>
            <person name="Yoshiki S."/>
            <person name="Yoshihara R."/>
            <person name="Yukawa K."/>
            <person name="Zhong H."/>
            <person name="Yano M."/>
            <person name="Yuan Q."/>
            <person name="Ouyang S."/>
            <person name="Liu J."/>
            <person name="Jones K.M."/>
            <person name="Gansberger K."/>
            <person name="Moffat K."/>
            <person name="Hill J."/>
            <person name="Bera J."/>
            <person name="Fadrosh D."/>
            <person name="Jin S."/>
            <person name="Johri S."/>
            <person name="Kim M."/>
            <person name="Overton L."/>
            <person name="Reardon M."/>
            <person name="Tsitrin T."/>
            <person name="Vuong H."/>
            <person name="Weaver B."/>
            <person name="Ciecko A."/>
            <person name="Tallon L."/>
            <person name="Jackson J."/>
            <person name="Pai G."/>
            <person name="Aken S.V."/>
            <person name="Utterback T."/>
            <person name="Reidmuller S."/>
            <person name="Feldblyum T."/>
            <person name="Hsiao J."/>
            <person name="Zismann V."/>
            <person name="Iobst S."/>
            <person name="de Vazeille A.R."/>
            <person name="Buell C.R."/>
            <person name="Ying K."/>
            <person name="Li Y."/>
            <person name="Lu T."/>
            <person name="Huang Y."/>
            <person name="Zhao Q."/>
            <person name="Feng Q."/>
            <person name="Zhang L."/>
            <person name="Zhu J."/>
            <person name="Weng Q."/>
            <person name="Mu J."/>
            <person name="Lu Y."/>
            <person name="Fan D."/>
            <person name="Liu Y."/>
            <person name="Guan J."/>
            <person name="Zhang Y."/>
            <person name="Yu S."/>
            <person name="Liu X."/>
            <person name="Zhang Y."/>
            <person name="Hong G."/>
            <person name="Han B."/>
            <person name="Choisne N."/>
            <person name="Demange N."/>
            <person name="Orjeda G."/>
            <person name="Samain S."/>
            <person name="Cattolico L."/>
            <person name="Pelletier E."/>
            <person name="Couloux A."/>
            <person name="Segurens B."/>
            <person name="Wincker P."/>
            <person name="D'Hont A."/>
            <person name="Scarpelli C."/>
            <person name="Weissenbach J."/>
            <person name="Salanoubat M."/>
            <person name="Quetier F."/>
            <person name="Yu Y."/>
            <person name="Kim H.R."/>
            <person name="Rambo T."/>
            <person name="Currie J."/>
            <person name="Collura K."/>
            <person name="Luo M."/>
            <person name="Yang T."/>
            <person name="Ammiraju J.S.S."/>
            <person name="Engler F."/>
            <person name="Soderlund C."/>
            <person name="Wing R.A."/>
            <person name="Palmer L.E."/>
            <person name="de la Bastide M."/>
            <person name="Spiegel L."/>
            <person name="Nascimento L."/>
            <person name="Zutavern T."/>
            <person name="O'Shaughnessy A."/>
            <person name="Dike S."/>
            <person name="Dedhia N."/>
            <person name="Preston R."/>
            <person name="Balija V."/>
            <person name="McCombie W.R."/>
            <person name="Chow T."/>
            <person name="Chen H."/>
            <person name="Chung M."/>
            <person name="Chen C."/>
            <person name="Shaw J."/>
            <person name="Wu H."/>
            <person name="Hsiao K."/>
            <person name="Chao Y."/>
            <person name="Chu M."/>
            <person name="Cheng C."/>
            <person name="Hour A."/>
            <person name="Lee P."/>
            <person name="Lin S."/>
            <person name="Lin Y."/>
            <person name="Liou J."/>
            <person name="Liu S."/>
            <person name="Hsing Y."/>
            <person name="Raghuvanshi S."/>
            <person name="Mohanty A."/>
            <person name="Bharti A.K."/>
            <person name="Gaur A."/>
            <person name="Gupta V."/>
            <person name="Kumar D."/>
            <person name="Ravi V."/>
            <person name="Vij S."/>
            <person name="Kapur A."/>
            <person name="Khurana P."/>
            <person name="Khurana P."/>
            <person name="Khurana J.P."/>
            <person name="Tyagi A.K."/>
            <person name="Gaikwad K."/>
            <person name="Singh A."/>
            <person name="Dalal V."/>
            <person name="Srivastava S."/>
            <person name="Dixit A."/>
            <person name="Pal A.K."/>
            <person name="Ghazi I.A."/>
            <person name="Yadav M."/>
            <person name="Pandit A."/>
            <person name="Bhargava A."/>
            <person name="Sureshbabu K."/>
            <person name="Batra K."/>
            <person name="Sharma T.R."/>
            <person name="Mohapatra T."/>
            <person name="Singh N.K."/>
            <person name="Messing J."/>
            <person name="Nelson A.B."/>
            <person name="Fuks G."/>
            <person name="Kavchok S."/>
            <person name="Keizer G."/>
            <person name="Linton E."/>
            <person name="Llaca V."/>
            <person name="Song R."/>
            <person name="Tanyolac B."/>
            <person name="Young S."/>
            <person name="Ho-Il K."/>
            <person name="Hahn J.H."/>
            <person name="Sangsakoo G."/>
            <person name="Vanavichit A."/>
            <person name="de Mattos Luiz.A.T."/>
            <person name="Zimmer P.D."/>
            <person name="Malone G."/>
            <person name="Dellagostin O."/>
            <person name="de Oliveira A.C."/>
            <person name="Bevan M."/>
            <person name="Bancroft I."/>
            <person name="Minx P."/>
            <person name="Cordum H."/>
            <person name="Wilson R."/>
            <person name="Cheng Z."/>
            <person name="Jin W."/>
            <person name="Jiang J."/>
            <person name="Leong S.A."/>
            <person name="Iwama H."/>
            <person name="Gojobori T."/>
            <person name="Itoh T."/>
            <person name="Niimura Y."/>
            <person name="Fujii Y."/>
            <person name="Habara T."/>
            <person name="Sakai H."/>
            <person name="Sato Y."/>
            <person name="Wilson G."/>
            <person name="Kumar K."/>
            <person name="McCouch S."/>
            <person name="Juretic N."/>
            <person name="Hoen D."/>
            <person name="Wright S."/>
            <person name="Bruskiewich R."/>
            <person name="Bureau T."/>
            <person name="Miyao A."/>
            <person name="Hirochika H."/>
            <person name="Nishikawa T."/>
            <person name="Kadowaki K."/>
            <person name="Sugiura M."/>
            <person name="Burr B."/>
            <person name="Sasaki T."/>
        </authorList>
    </citation>
    <scope>NUCLEOTIDE SEQUENCE [LARGE SCALE GENOMIC DNA]</scope>
    <source>
        <strain evidence="13">cv. Nipponbare</strain>
    </source>
</reference>
<dbReference type="CAZy" id="CBM43">
    <property type="family name" value="Carbohydrate-Binding Module Family 43"/>
</dbReference>
<keyword evidence="3" id="KW-0336">GPI-anchor</keyword>
<feature type="transmembrane region" description="Helical" evidence="9">
    <location>
        <begin position="568"/>
        <end position="590"/>
    </location>
</feature>
<dbReference type="Gene3D" id="1.20.58.1040">
    <property type="match status" value="1"/>
</dbReference>
<keyword evidence="5 9" id="KW-0472">Membrane</keyword>
<keyword evidence="7" id="KW-0325">Glycoprotein</keyword>
<evidence type="ECO:0000256" key="7">
    <source>
        <dbReference type="ARBA" id="ARBA00023180"/>
    </source>
</evidence>
<feature type="domain" description="X8" evidence="11">
    <location>
        <begin position="376"/>
        <end position="457"/>
    </location>
</feature>
<evidence type="ECO:0000256" key="3">
    <source>
        <dbReference type="ARBA" id="ARBA00022622"/>
    </source>
</evidence>
<name>Q75LH8_ORYSJ</name>
<feature type="chain" id="PRO_5004286861" evidence="10">
    <location>
        <begin position="28"/>
        <end position="594"/>
    </location>
</feature>
<dbReference type="PANTHER" id="PTHR31044:SF49">
    <property type="entry name" value="EXPRESSED PROTEIN"/>
    <property type="match status" value="1"/>
</dbReference>
<dbReference type="EMBL" id="AC092557">
    <property type="protein sequence ID" value="AAR88597.1"/>
    <property type="molecule type" value="Genomic_DNA"/>
</dbReference>